<feature type="domain" description="Type II/III secretion system secretin-like" evidence="6">
    <location>
        <begin position="328"/>
        <end position="505"/>
    </location>
</feature>
<dbReference type="RefSeq" id="WP_345970864.1">
    <property type="nucleotide sequence ID" value="NZ_CP147920.1"/>
</dbReference>
<evidence type="ECO:0000256" key="4">
    <source>
        <dbReference type="SAM" id="MobiDB-lite"/>
    </source>
</evidence>
<gene>
    <name evidence="8" type="primary">mshL</name>
    <name evidence="8" type="ORF">WCY31_03335</name>
</gene>
<proteinExistence type="predicted"/>
<evidence type="ECO:0000313" key="9">
    <source>
        <dbReference type="Proteomes" id="UP001447842"/>
    </source>
</evidence>
<dbReference type="InterPro" id="IPR050810">
    <property type="entry name" value="Bact_Secretion_Sys_Channel"/>
</dbReference>
<dbReference type="InterPro" id="IPR001775">
    <property type="entry name" value="GspD/PilQ"/>
</dbReference>
<dbReference type="EMBL" id="CP147920">
    <property type="protein sequence ID" value="XAU15741.1"/>
    <property type="molecule type" value="Genomic_DNA"/>
</dbReference>
<keyword evidence="3" id="KW-0472">Membrane</keyword>
<organism evidence="8 9">
    <name type="scientific">Sulfurimonas diazotrophicus</name>
    <dbReference type="NCBI Taxonomy" id="3131939"/>
    <lineage>
        <taxon>Bacteria</taxon>
        <taxon>Pseudomonadati</taxon>
        <taxon>Campylobacterota</taxon>
        <taxon>Epsilonproteobacteria</taxon>
        <taxon>Campylobacterales</taxon>
        <taxon>Sulfurimonadaceae</taxon>
        <taxon>Sulfurimonas</taxon>
    </lineage>
</organism>
<feature type="region of interest" description="Disordered" evidence="4">
    <location>
        <begin position="142"/>
        <end position="165"/>
    </location>
</feature>
<dbReference type="PRINTS" id="PR00811">
    <property type="entry name" value="BCTERIALGSPD"/>
</dbReference>
<evidence type="ECO:0000313" key="8">
    <source>
        <dbReference type="EMBL" id="XAU15741.1"/>
    </source>
</evidence>
<evidence type="ECO:0000256" key="5">
    <source>
        <dbReference type="SAM" id="SignalP"/>
    </source>
</evidence>
<feature type="chain" id="PRO_5046489240" evidence="5">
    <location>
        <begin position="30"/>
        <end position="540"/>
    </location>
</feature>
<reference evidence="8 9" key="1">
    <citation type="submission" date="2024-03" db="EMBL/GenBank/DDBJ databases">
        <title>Sulfurimonas sp. HSL3-1.</title>
        <authorList>
            <person name="Wang S."/>
        </authorList>
    </citation>
    <scope>NUCLEOTIDE SEQUENCE [LARGE SCALE GENOMIC DNA]</scope>
    <source>
        <strain evidence="8 9">HSL3-1</strain>
    </source>
</reference>
<dbReference type="PANTHER" id="PTHR30332">
    <property type="entry name" value="PROBABLE GENERAL SECRETION PATHWAY PROTEIN D"/>
    <property type="match status" value="1"/>
</dbReference>
<dbReference type="PANTHER" id="PTHR30332:SF24">
    <property type="entry name" value="SECRETIN GSPD-RELATED"/>
    <property type="match status" value="1"/>
</dbReference>
<evidence type="ECO:0000256" key="3">
    <source>
        <dbReference type="ARBA" id="ARBA00023136"/>
    </source>
</evidence>
<name>A0ABZ3HDE3_9BACT</name>
<dbReference type="InterPro" id="IPR004846">
    <property type="entry name" value="T2SS/T3SS_dom"/>
</dbReference>
<feature type="signal peptide" evidence="5">
    <location>
        <begin position="1"/>
        <end position="29"/>
    </location>
</feature>
<accession>A0ABZ3HDE3</accession>
<keyword evidence="9" id="KW-1185">Reference proteome</keyword>
<dbReference type="Pfam" id="PF07655">
    <property type="entry name" value="Secretin_N_2"/>
    <property type="match status" value="1"/>
</dbReference>
<comment type="subcellular location">
    <subcellularLocation>
        <location evidence="1">Membrane</location>
    </subcellularLocation>
</comment>
<dbReference type="NCBIfam" id="TIGR02519">
    <property type="entry name" value="pilus_MshL"/>
    <property type="match status" value="1"/>
</dbReference>
<keyword evidence="2 5" id="KW-0732">Signal</keyword>
<evidence type="ECO:0000259" key="6">
    <source>
        <dbReference type="Pfam" id="PF00263"/>
    </source>
</evidence>
<sequence length="540" mass="58786">MKNMTPFQSIHKSITSVAAALLLASSVQAADCTYELFSISGAKGMTISKYVDQLSNECELTLIISDNEAEKKMSKRLQRTNLKNLTLNEVLDILLVDNNLNYTLENNILKISFIETKTYNIDYIISARKSIGSTDILLSSSQATGSSSSQSGGGGGGQGADLGGGSMQITQNNTSGIKIESLDEVKFWEELDLELQRVLNRPTDFYQAEAPIVNKNAGLVTVTATVRQQQRLEKYLNQLQKKIQYQVLIDVRMMAVTLNNSSSTGIDWSQIYALQNLSFHIDKLDALNVSTFDTTGNILTGGTAGYSGPASLLKLTGGNTINELVKFLKTQGDVDAISNPKVLTLNNQPALITVGTEYFYKIQQSQILAGSSAGTSQTTQNEEVNSIFAGVLLDITPEIANDNTITLKINPSVSQTRIKLSSDELEQQKRSMPPDLDRRQLASVVTVKDGNSIIIGGLIDKSESMHTNRVPLLGDIPGLGYLFKYEEKAVDTTELVIVIEPHIIKKENNTLSLSDLGYTKFTDSEVGLTAKETAAEANAE</sequence>
<evidence type="ECO:0000256" key="2">
    <source>
        <dbReference type="ARBA" id="ARBA00022729"/>
    </source>
</evidence>
<feature type="compositionally biased region" description="Gly residues" evidence="4">
    <location>
        <begin position="151"/>
        <end position="165"/>
    </location>
</feature>
<feature type="domain" description="Secretin N-terminal" evidence="7">
    <location>
        <begin position="116"/>
        <end position="202"/>
    </location>
</feature>
<evidence type="ECO:0000259" key="7">
    <source>
        <dbReference type="Pfam" id="PF07655"/>
    </source>
</evidence>
<evidence type="ECO:0000256" key="1">
    <source>
        <dbReference type="ARBA" id="ARBA00004370"/>
    </source>
</evidence>
<dbReference type="Pfam" id="PF00263">
    <property type="entry name" value="Secretin"/>
    <property type="match status" value="1"/>
</dbReference>
<dbReference type="Proteomes" id="UP001447842">
    <property type="component" value="Chromosome"/>
</dbReference>
<dbReference type="InterPro" id="IPR013358">
    <property type="entry name" value="Pilus_biogenesis_MshL"/>
</dbReference>
<protein>
    <submittedName>
        <fullName evidence="8">Pilus (MSHA type) biogenesis protein MshL</fullName>
    </submittedName>
</protein>
<dbReference type="InterPro" id="IPR011514">
    <property type="entry name" value="Secretin_N_2"/>
</dbReference>